<dbReference type="SUPFAM" id="SSF90123">
    <property type="entry name" value="ABC transporter transmembrane region"/>
    <property type="match status" value="1"/>
</dbReference>
<evidence type="ECO:0000313" key="12">
    <source>
        <dbReference type="Proteomes" id="UP000094569"/>
    </source>
</evidence>
<protein>
    <recommendedName>
        <fullName evidence="10">ABC transmembrane type-1 domain-containing protein</fullName>
    </recommendedName>
</protein>
<dbReference type="STRING" id="573508.A0A1E3BGX0"/>
<reference evidence="11 12" key="1">
    <citation type="journal article" date="2016" name="BMC Genomics">
        <title>Comparative genomic and transcriptomic analyses of the Fuzhuan brick tea-fermentation fungus Aspergillus cristatus.</title>
        <authorList>
            <person name="Ge Y."/>
            <person name="Wang Y."/>
            <person name="Liu Y."/>
            <person name="Tan Y."/>
            <person name="Ren X."/>
            <person name="Zhang X."/>
            <person name="Hyde K.D."/>
            <person name="Liu Y."/>
            <person name="Liu Z."/>
        </authorList>
    </citation>
    <scope>NUCLEOTIDE SEQUENCE [LARGE SCALE GENOMIC DNA]</scope>
    <source>
        <strain evidence="11 12">GZAAS20.1005</strain>
    </source>
</reference>
<evidence type="ECO:0000259" key="10">
    <source>
        <dbReference type="PROSITE" id="PS50929"/>
    </source>
</evidence>
<keyword evidence="12" id="KW-1185">Reference proteome</keyword>
<evidence type="ECO:0000256" key="6">
    <source>
        <dbReference type="ARBA" id="ARBA00022840"/>
    </source>
</evidence>
<feature type="transmembrane region" description="Helical" evidence="9">
    <location>
        <begin position="200"/>
        <end position="224"/>
    </location>
</feature>
<dbReference type="AlphaFoldDB" id="A0A1E3BGX0"/>
<dbReference type="GO" id="GO:0140359">
    <property type="term" value="F:ABC-type transporter activity"/>
    <property type="evidence" value="ECO:0007669"/>
    <property type="project" value="InterPro"/>
</dbReference>
<evidence type="ECO:0000313" key="11">
    <source>
        <dbReference type="EMBL" id="ODM20213.1"/>
    </source>
</evidence>
<dbReference type="GO" id="GO:0016020">
    <property type="term" value="C:membrane"/>
    <property type="evidence" value="ECO:0007669"/>
    <property type="project" value="UniProtKB-SubCell"/>
</dbReference>
<dbReference type="InterPro" id="IPR050173">
    <property type="entry name" value="ABC_transporter_C-like"/>
</dbReference>
<dbReference type="Proteomes" id="UP000094569">
    <property type="component" value="Unassembled WGS sequence"/>
</dbReference>
<dbReference type="InterPro" id="IPR036640">
    <property type="entry name" value="ABC1_TM_sf"/>
</dbReference>
<dbReference type="InterPro" id="IPR011527">
    <property type="entry name" value="ABC1_TM_dom"/>
</dbReference>
<dbReference type="PANTHER" id="PTHR24223:SF456">
    <property type="entry name" value="MULTIDRUG RESISTANCE-ASSOCIATED PROTEIN LETHAL(2)03659"/>
    <property type="match status" value="1"/>
</dbReference>
<keyword evidence="3" id="KW-0813">Transport</keyword>
<evidence type="ECO:0000256" key="1">
    <source>
        <dbReference type="ARBA" id="ARBA00004141"/>
    </source>
</evidence>
<dbReference type="GO" id="GO:0005524">
    <property type="term" value="F:ATP binding"/>
    <property type="evidence" value="ECO:0007669"/>
    <property type="project" value="UniProtKB-KW"/>
</dbReference>
<dbReference type="InterPro" id="IPR027417">
    <property type="entry name" value="P-loop_NTPase"/>
</dbReference>
<organism evidence="11 12">
    <name type="scientific">Aspergillus cristatus</name>
    <name type="common">Chinese Fuzhuan brick tea-fermentation fungus</name>
    <name type="synonym">Eurotium cristatum</name>
    <dbReference type="NCBI Taxonomy" id="573508"/>
    <lineage>
        <taxon>Eukaryota</taxon>
        <taxon>Fungi</taxon>
        <taxon>Dikarya</taxon>
        <taxon>Ascomycota</taxon>
        <taxon>Pezizomycotina</taxon>
        <taxon>Eurotiomycetes</taxon>
        <taxon>Eurotiomycetidae</taxon>
        <taxon>Eurotiales</taxon>
        <taxon>Aspergillaceae</taxon>
        <taxon>Aspergillus</taxon>
        <taxon>Aspergillus subgen. Aspergillus</taxon>
    </lineage>
</organism>
<keyword evidence="4 9" id="KW-0812">Transmembrane</keyword>
<evidence type="ECO:0000256" key="4">
    <source>
        <dbReference type="ARBA" id="ARBA00022692"/>
    </source>
</evidence>
<comment type="caution">
    <text evidence="11">The sequence shown here is derived from an EMBL/GenBank/DDBJ whole genome shotgun (WGS) entry which is preliminary data.</text>
</comment>
<proteinExistence type="inferred from homology"/>
<keyword evidence="8 9" id="KW-0472">Membrane</keyword>
<evidence type="ECO:0000256" key="7">
    <source>
        <dbReference type="ARBA" id="ARBA00022989"/>
    </source>
</evidence>
<name>A0A1E3BGX0_ASPCR</name>
<keyword evidence="7 9" id="KW-1133">Transmembrane helix</keyword>
<evidence type="ECO:0000256" key="3">
    <source>
        <dbReference type="ARBA" id="ARBA00022448"/>
    </source>
</evidence>
<accession>A0A1E3BGX0</accession>
<feature type="transmembrane region" description="Helical" evidence="9">
    <location>
        <begin position="289"/>
        <end position="317"/>
    </location>
</feature>
<evidence type="ECO:0000256" key="8">
    <source>
        <dbReference type="ARBA" id="ARBA00023136"/>
    </source>
</evidence>
<evidence type="ECO:0000256" key="2">
    <source>
        <dbReference type="ARBA" id="ARBA00009726"/>
    </source>
</evidence>
<dbReference type="Gene3D" id="3.40.50.300">
    <property type="entry name" value="P-loop containing nucleotide triphosphate hydrolases"/>
    <property type="match status" value="1"/>
</dbReference>
<gene>
    <name evidence="11" type="ORF">SI65_03266</name>
</gene>
<dbReference type="SUPFAM" id="SSF52540">
    <property type="entry name" value="P-loop containing nucleoside triphosphate hydrolases"/>
    <property type="match status" value="1"/>
</dbReference>
<evidence type="ECO:0000256" key="5">
    <source>
        <dbReference type="ARBA" id="ARBA00022741"/>
    </source>
</evidence>
<feature type="transmembrane region" description="Helical" evidence="9">
    <location>
        <begin position="156"/>
        <end position="180"/>
    </location>
</feature>
<comment type="subcellular location">
    <subcellularLocation>
        <location evidence="1">Membrane</location>
        <topology evidence="1">Multi-pass membrane protein</topology>
    </subcellularLocation>
</comment>
<keyword evidence="6" id="KW-0067">ATP-binding</keyword>
<keyword evidence="5" id="KW-0547">Nucleotide-binding</keyword>
<comment type="similarity">
    <text evidence="2">Belongs to the ABC transporter superfamily. ABCC family. Conjugate transporter (TC 3.A.1.208) subfamily.</text>
</comment>
<evidence type="ECO:0000256" key="9">
    <source>
        <dbReference type="SAM" id="Phobius"/>
    </source>
</evidence>
<dbReference type="VEuPathDB" id="FungiDB:SI65_03266"/>
<dbReference type="PROSITE" id="PS50929">
    <property type="entry name" value="ABC_TM1F"/>
    <property type="match status" value="1"/>
</dbReference>
<feature type="domain" description="ABC transmembrane type-1" evidence="10">
    <location>
        <begin position="170"/>
        <end position="357"/>
    </location>
</feature>
<dbReference type="PANTHER" id="PTHR24223">
    <property type="entry name" value="ATP-BINDING CASSETTE SUB-FAMILY C"/>
    <property type="match status" value="1"/>
</dbReference>
<dbReference type="OrthoDB" id="6500128at2759"/>
<dbReference type="Gene3D" id="1.20.1560.10">
    <property type="entry name" value="ABC transporter type 1, transmembrane domain"/>
    <property type="match status" value="1"/>
</dbReference>
<dbReference type="Pfam" id="PF00664">
    <property type="entry name" value="ABC_membrane"/>
    <property type="match status" value="1"/>
</dbReference>
<sequence>MLPDCDLTEVGGQGATLSGGQQWRISLARALYSRAGTLLMDDVFSAVDVHTRQHMCQHALTGALARRRTCILVTHHLNLCLPYASYIVVLDHGILKHAAPVSSASSVPENEDSQSHASHVRDIAQITAYDDNENPQDLRTGIHTAGQIFIREGGKIYPWILLGVAFFRYGCLMLARSWWIHVWTDRYQSHTDEQNGESHLLYYLGVYIGISTLTCLFGICHTYFSLSATLRASQKLFQLLLFVLLRSPLQWHDSIPFGAILSRFSTDYAMLDTRVGDNLQATLDLSMDVMIAILVGSIVNPMMVIVAACLLGVYIWLSGEYLIASRKVKHLENAAKGPILEHIDAGINGISTIRAYA</sequence>
<dbReference type="EMBL" id="JXNT01000003">
    <property type="protein sequence ID" value="ODM20213.1"/>
    <property type="molecule type" value="Genomic_DNA"/>
</dbReference>